<evidence type="ECO:0000256" key="3">
    <source>
        <dbReference type="ARBA" id="ARBA00022475"/>
    </source>
</evidence>
<dbReference type="InterPro" id="IPR022919">
    <property type="entry name" value="Pept_M48_protease_HtpX"/>
</dbReference>
<comment type="similarity">
    <text evidence="2 12">Belongs to the peptidase M48B family.</text>
</comment>
<feature type="domain" description="Peptidase M48" evidence="13">
    <location>
        <begin position="65"/>
        <end position="278"/>
    </location>
</feature>
<evidence type="ECO:0000259" key="13">
    <source>
        <dbReference type="Pfam" id="PF01435"/>
    </source>
</evidence>
<dbReference type="PANTHER" id="PTHR43221:SF1">
    <property type="entry name" value="PROTEASE HTPX"/>
    <property type="match status" value="1"/>
</dbReference>
<protein>
    <recommendedName>
        <fullName evidence="12">Protease HtpX homolog</fullName>
        <ecNumber evidence="12">3.4.24.-</ecNumber>
    </recommendedName>
</protein>
<keyword evidence="11 12" id="KW-0472">Membrane</keyword>
<dbReference type="HAMAP" id="MF_00188">
    <property type="entry name" value="Pept_M48_protease_HtpX"/>
    <property type="match status" value="1"/>
</dbReference>
<dbReference type="Proteomes" id="UP001172911">
    <property type="component" value="Unassembled WGS sequence"/>
</dbReference>
<evidence type="ECO:0000256" key="6">
    <source>
        <dbReference type="ARBA" id="ARBA00022723"/>
    </source>
</evidence>
<comment type="caution">
    <text evidence="14">The sequence shown here is derived from an EMBL/GenBank/DDBJ whole genome shotgun (WGS) entry which is preliminary data.</text>
</comment>
<dbReference type="Gene3D" id="3.30.2010.10">
    <property type="entry name" value="Metalloproteases ('zincins'), catalytic domain"/>
    <property type="match status" value="1"/>
</dbReference>
<dbReference type="GO" id="GO:0006508">
    <property type="term" value="P:proteolysis"/>
    <property type="evidence" value="ECO:0007669"/>
    <property type="project" value="UniProtKB-KW"/>
</dbReference>
<evidence type="ECO:0000256" key="8">
    <source>
        <dbReference type="ARBA" id="ARBA00022833"/>
    </source>
</evidence>
<dbReference type="PANTHER" id="PTHR43221">
    <property type="entry name" value="PROTEASE HTPX"/>
    <property type="match status" value="1"/>
</dbReference>
<dbReference type="InterPro" id="IPR050083">
    <property type="entry name" value="HtpX_protease"/>
</dbReference>
<evidence type="ECO:0000256" key="1">
    <source>
        <dbReference type="ARBA" id="ARBA00004651"/>
    </source>
</evidence>
<evidence type="ECO:0000256" key="4">
    <source>
        <dbReference type="ARBA" id="ARBA00022670"/>
    </source>
</evidence>
<name>A0AAW7ZD71_9FIRM</name>
<reference evidence="14" key="1">
    <citation type="journal article" date="2023" name="J. Hazard. Mater.">
        <title>Anaerobic biodegradation of pyrene and benzo[a]pyrene by a new sulfate-reducing Desulforamulus aquiferis strain DSA.</title>
        <authorList>
            <person name="Zhang Z."/>
            <person name="Sun J."/>
            <person name="Gong X."/>
            <person name="Wang C."/>
            <person name="Wang H."/>
        </authorList>
    </citation>
    <scope>NUCLEOTIDE SEQUENCE</scope>
    <source>
        <strain evidence="14">DSA</strain>
    </source>
</reference>
<keyword evidence="3 12" id="KW-1003">Cell membrane</keyword>
<comment type="subcellular location">
    <subcellularLocation>
        <location evidence="1 12">Cell membrane</location>
        <topology evidence="1 12">Multi-pass membrane protein</topology>
    </subcellularLocation>
</comment>
<feature type="transmembrane region" description="Helical" evidence="12">
    <location>
        <begin position="140"/>
        <end position="160"/>
    </location>
</feature>
<dbReference type="GO" id="GO:0004222">
    <property type="term" value="F:metalloendopeptidase activity"/>
    <property type="evidence" value="ECO:0007669"/>
    <property type="project" value="UniProtKB-UniRule"/>
</dbReference>
<sequence length="280" mass="30216">MNTLKVWLLMGTLSILLVFLGGAIGGRSGAMLFFIIAMGMNFFSYYFSDKMAIKMTKSYPVTESDAPELYEMVKRLSRRAGIPMPKLYITPSDQPNAFATGRNYDHSAVAVTEGLLRLLNKTELEGVIAHELAHIRNRDVLVGTIAAALAGAISMMANAFQWAAIFGMGRGDDEEGGSMAGGLIMAFIAPIAAMIIQMAISRSREYMADATGAQIAGTTEGLSSALLKLEAGAQRIPMQVNPGTSHLFIINPLAGASLAKLFSTHPPIQERVQKLRQMRV</sequence>
<evidence type="ECO:0000313" key="15">
    <source>
        <dbReference type="Proteomes" id="UP001172911"/>
    </source>
</evidence>
<feature type="transmembrane region" description="Helical" evidence="12">
    <location>
        <begin position="180"/>
        <end position="200"/>
    </location>
</feature>
<evidence type="ECO:0000313" key="14">
    <source>
        <dbReference type="EMBL" id="MDO7787652.1"/>
    </source>
</evidence>
<evidence type="ECO:0000256" key="9">
    <source>
        <dbReference type="ARBA" id="ARBA00022989"/>
    </source>
</evidence>
<comment type="cofactor">
    <cofactor evidence="12">
        <name>Zn(2+)</name>
        <dbReference type="ChEBI" id="CHEBI:29105"/>
    </cofactor>
    <text evidence="12">Binds 1 zinc ion per subunit.</text>
</comment>
<feature type="binding site" evidence="12">
    <location>
        <position position="134"/>
    </location>
    <ligand>
        <name>Zn(2+)</name>
        <dbReference type="ChEBI" id="CHEBI:29105"/>
        <note>catalytic</note>
    </ligand>
</feature>
<keyword evidence="10 12" id="KW-0482">Metalloprotease</keyword>
<evidence type="ECO:0000256" key="11">
    <source>
        <dbReference type="ARBA" id="ARBA00023136"/>
    </source>
</evidence>
<keyword evidence="6 12" id="KW-0479">Metal-binding</keyword>
<evidence type="ECO:0000256" key="12">
    <source>
        <dbReference type="HAMAP-Rule" id="MF_00188"/>
    </source>
</evidence>
<keyword evidence="9 12" id="KW-1133">Transmembrane helix</keyword>
<keyword evidence="8 12" id="KW-0862">Zinc</keyword>
<proteinExistence type="inferred from homology"/>
<dbReference type="CDD" id="cd07336">
    <property type="entry name" value="M48B_HtpX_like"/>
    <property type="match status" value="1"/>
</dbReference>
<dbReference type="GO" id="GO:0008270">
    <property type="term" value="F:zinc ion binding"/>
    <property type="evidence" value="ECO:0007669"/>
    <property type="project" value="UniProtKB-UniRule"/>
</dbReference>
<keyword evidence="4 12" id="KW-0645">Protease</keyword>
<keyword evidence="5 12" id="KW-0812">Transmembrane</keyword>
<keyword evidence="7 12" id="KW-0378">Hydrolase</keyword>
<reference evidence="14" key="2">
    <citation type="submission" date="2023-03" db="EMBL/GenBank/DDBJ databases">
        <authorList>
            <person name="Zhang Z."/>
        </authorList>
    </citation>
    <scope>NUCLEOTIDE SEQUENCE</scope>
    <source>
        <strain evidence="14">DSA</strain>
    </source>
</reference>
<dbReference type="GO" id="GO:0005886">
    <property type="term" value="C:plasma membrane"/>
    <property type="evidence" value="ECO:0007669"/>
    <property type="project" value="UniProtKB-SubCell"/>
</dbReference>
<feature type="binding site" evidence="12">
    <location>
        <position position="205"/>
    </location>
    <ligand>
        <name>Zn(2+)</name>
        <dbReference type="ChEBI" id="CHEBI:29105"/>
        <note>catalytic</note>
    </ligand>
</feature>
<feature type="binding site" evidence="12">
    <location>
        <position position="130"/>
    </location>
    <ligand>
        <name>Zn(2+)</name>
        <dbReference type="ChEBI" id="CHEBI:29105"/>
        <note>catalytic</note>
    </ligand>
</feature>
<gene>
    <name evidence="12" type="primary">htpX</name>
    <name evidence="14" type="ORF">P6N53_10530</name>
</gene>
<dbReference type="RefSeq" id="WP_304542861.1">
    <property type="nucleotide sequence ID" value="NZ_JARPTC010000015.1"/>
</dbReference>
<evidence type="ECO:0000256" key="2">
    <source>
        <dbReference type="ARBA" id="ARBA00009779"/>
    </source>
</evidence>
<dbReference type="EMBL" id="JARPTC010000015">
    <property type="protein sequence ID" value="MDO7787652.1"/>
    <property type="molecule type" value="Genomic_DNA"/>
</dbReference>
<feature type="active site" evidence="12">
    <location>
        <position position="131"/>
    </location>
</feature>
<evidence type="ECO:0000256" key="5">
    <source>
        <dbReference type="ARBA" id="ARBA00022692"/>
    </source>
</evidence>
<evidence type="ECO:0000256" key="7">
    <source>
        <dbReference type="ARBA" id="ARBA00022801"/>
    </source>
</evidence>
<evidence type="ECO:0000256" key="10">
    <source>
        <dbReference type="ARBA" id="ARBA00023049"/>
    </source>
</evidence>
<organism evidence="14 15">
    <name type="scientific">Desulforamulus aquiferis</name>
    <dbReference type="NCBI Taxonomy" id="1397668"/>
    <lineage>
        <taxon>Bacteria</taxon>
        <taxon>Bacillati</taxon>
        <taxon>Bacillota</taxon>
        <taxon>Clostridia</taxon>
        <taxon>Eubacteriales</taxon>
        <taxon>Peptococcaceae</taxon>
        <taxon>Desulforamulus</taxon>
    </lineage>
</organism>
<accession>A0AAW7ZD71</accession>
<feature type="transmembrane region" description="Helical" evidence="12">
    <location>
        <begin position="7"/>
        <end position="24"/>
    </location>
</feature>
<dbReference type="Pfam" id="PF01435">
    <property type="entry name" value="Peptidase_M48"/>
    <property type="match status" value="1"/>
</dbReference>
<dbReference type="EC" id="3.4.24.-" evidence="12"/>
<feature type="transmembrane region" description="Helical" evidence="12">
    <location>
        <begin position="30"/>
        <end position="48"/>
    </location>
</feature>
<dbReference type="InterPro" id="IPR001915">
    <property type="entry name" value="Peptidase_M48"/>
</dbReference>
<keyword evidence="15" id="KW-1185">Reference proteome</keyword>
<dbReference type="AlphaFoldDB" id="A0AAW7ZD71"/>